<feature type="chain" id="PRO_5046361425" description="Lipoprotein" evidence="1">
    <location>
        <begin position="22"/>
        <end position="123"/>
    </location>
</feature>
<name>A0ABW3RZI0_9BACL</name>
<evidence type="ECO:0000313" key="3">
    <source>
        <dbReference type="Proteomes" id="UP001597262"/>
    </source>
</evidence>
<keyword evidence="3" id="KW-1185">Reference proteome</keyword>
<evidence type="ECO:0000256" key="1">
    <source>
        <dbReference type="SAM" id="SignalP"/>
    </source>
</evidence>
<keyword evidence="1" id="KW-0732">Signal</keyword>
<reference evidence="3" key="1">
    <citation type="journal article" date="2019" name="Int. J. Syst. Evol. Microbiol.">
        <title>The Global Catalogue of Microorganisms (GCM) 10K type strain sequencing project: providing services to taxonomists for standard genome sequencing and annotation.</title>
        <authorList>
            <consortium name="The Broad Institute Genomics Platform"/>
            <consortium name="The Broad Institute Genome Sequencing Center for Infectious Disease"/>
            <person name="Wu L."/>
            <person name="Ma J."/>
        </authorList>
    </citation>
    <scope>NUCLEOTIDE SEQUENCE [LARGE SCALE GENOMIC DNA]</scope>
    <source>
        <strain evidence="3">CCUG 59189</strain>
    </source>
</reference>
<evidence type="ECO:0000313" key="2">
    <source>
        <dbReference type="EMBL" id="MFD1177644.1"/>
    </source>
</evidence>
<proteinExistence type="predicted"/>
<organism evidence="2 3">
    <name type="scientific">Paenibacillus puldeungensis</name>
    <dbReference type="NCBI Taxonomy" id="696536"/>
    <lineage>
        <taxon>Bacteria</taxon>
        <taxon>Bacillati</taxon>
        <taxon>Bacillota</taxon>
        <taxon>Bacilli</taxon>
        <taxon>Bacillales</taxon>
        <taxon>Paenibacillaceae</taxon>
        <taxon>Paenibacillus</taxon>
    </lineage>
</organism>
<evidence type="ECO:0008006" key="4">
    <source>
        <dbReference type="Google" id="ProtNLM"/>
    </source>
</evidence>
<dbReference type="EMBL" id="JBHTLM010000010">
    <property type="protein sequence ID" value="MFD1177644.1"/>
    <property type="molecule type" value="Genomic_DNA"/>
</dbReference>
<sequence length="123" mass="14101">MKKKLAIFILLLLVLSGCIQKSSLTFEGKTKNWESTLSIDIKGRVDGEISIRYIGSVGQDIDYFEYELLGQTNKISQSRKGNIHMPLEFKDSINSTLKPKDGGKYDLKIKWNDKIELLELYQK</sequence>
<dbReference type="Proteomes" id="UP001597262">
    <property type="component" value="Unassembled WGS sequence"/>
</dbReference>
<gene>
    <name evidence="2" type="ORF">ACFQ3W_15225</name>
</gene>
<protein>
    <recommendedName>
        <fullName evidence="4">Lipoprotein</fullName>
    </recommendedName>
</protein>
<dbReference type="RefSeq" id="WP_379320089.1">
    <property type="nucleotide sequence ID" value="NZ_JBHTLM010000010.1"/>
</dbReference>
<accession>A0ABW3RZI0</accession>
<dbReference type="PROSITE" id="PS51257">
    <property type="entry name" value="PROKAR_LIPOPROTEIN"/>
    <property type="match status" value="1"/>
</dbReference>
<comment type="caution">
    <text evidence="2">The sequence shown here is derived from an EMBL/GenBank/DDBJ whole genome shotgun (WGS) entry which is preliminary data.</text>
</comment>
<feature type="signal peptide" evidence="1">
    <location>
        <begin position="1"/>
        <end position="21"/>
    </location>
</feature>